<evidence type="ECO:0000313" key="2">
    <source>
        <dbReference type="EMBL" id="KAG8186167.1"/>
    </source>
</evidence>
<organism evidence="2 3">
    <name type="scientific">Oedothorax gibbosus</name>
    <dbReference type="NCBI Taxonomy" id="931172"/>
    <lineage>
        <taxon>Eukaryota</taxon>
        <taxon>Metazoa</taxon>
        <taxon>Ecdysozoa</taxon>
        <taxon>Arthropoda</taxon>
        <taxon>Chelicerata</taxon>
        <taxon>Arachnida</taxon>
        <taxon>Araneae</taxon>
        <taxon>Araneomorphae</taxon>
        <taxon>Entelegynae</taxon>
        <taxon>Araneoidea</taxon>
        <taxon>Linyphiidae</taxon>
        <taxon>Erigoninae</taxon>
        <taxon>Oedothorax</taxon>
    </lineage>
</organism>
<proteinExistence type="predicted"/>
<reference evidence="2 3" key="1">
    <citation type="journal article" date="2022" name="Nat. Ecol. Evol.">
        <title>A masculinizing supergene underlies an exaggerated male reproductive morph in a spider.</title>
        <authorList>
            <person name="Hendrickx F."/>
            <person name="De Corte Z."/>
            <person name="Sonet G."/>
            <person name="Van Belleghem S.M."/>
            <person name="Kostlbacher S."/>
            <person name="Vangestel C."/>
        </authorList>
    </citation>
    <scope>NUCLEOTIDE SEQUENCE [LARGE SCALE GENOMIC DNA]</scope>
    <source>
        <strain evidence="2">W744_W776</strain>
    </source>
</reference>
<accession>A0AAV6UQ38</accession>
<sequence>MCKIGDQIKLTVPDQVASFSDKDESPDPPLPTTAGSFDPSQSTHSGPPLESPDPSSVVPTPVPVPESTLRRSTRVRRPPDRFTCSYRIWRSCGVQEEELLC</sequence>
<evidence type="ECO:0000313" key="3">
    <source>
        <dbReference type="Proteomes" id="UP000827092"/>
    </source>
</evidence>
<comment type="caution">
    <text evidence="2">The sequence shown here is derived from an EMBL/GenBank/DDBJ whole genome shotgun (WGS) entry which is preliminary data.</text>
</comment>
<dbReference type="Proteomes" id="UP000827092">
    <property type="component" value="Unassembled WGS sequence"/>
</dbReference>
<evidence type="ECO:0000256" key="1">
    <source>
        <dbReference type="SAM" id="MobiDB-lite"/>
    </source>
</evidence>
<protein>
    <submittedName>
        <fullName evidence="2">Uncharacterized protein</fullName>
    </submittedName>
</protein>
<dbReference type="AlphaFoldDB" id="A0AAV6UQ38"/>
<name>A0AAV6UQ38_9ARAC</name>
<feature type="region of interest" description="Disordered" evidence="1">
    <location>
        <begin position="14"/>
        <end position="76"/>
    </location>
</feature>
<dbReference type="EMBL" id="JAFNEN010000311">
    <property type="protein sequence ID" value="KAG8186167.1"/>
    <property type="molecule type" value="Genomic_DNA"/>
</dbReference>
<feature type="compositionally biased region" description="Polar residues" evidence="1">
    <location>
        <begin position="33"/>
        <end position="45"/>
    </location>
</feature>
<gene>
    <name evidence="2" type="ORF">JTE90_022752</name>
</gene>
<keyword evidence="3" id="KW-1185">Reference proteome</keyword>